<feature type="non-terminal residue" evidence="6">
    <location>
        <position position="948"/>
    </location>
</feature>
<dbReference type="GO" id="GO:0008017">
    <property type="term" value="F:microtubule binding"/>
    <property type="evidence" value="ECO:0007669"/>
    <property type="project" value="InterPro"/>
</dbReference>
<organism evidence="6 7">
    <name type="scientific">Dothidotthia symphoricarpi CBS 119687</name>
    <dbReference type="NCBI Taxonomy" id="1392245"/>
    <lineage>
        <taxon>Eukaryota</taxon>
        <taxon>Fungi</taxon>
        <taxon>Dikarya</taxon>
        <taxon>Ascomycota</taxon>
        <taxon>Pezizomycotina</taxon>
        <taxon>Dothideomycetes</taxon>
        <taxon>Pleosporomycetidae</taxon>
        <taxon>Pleosporales</taxon>
        <taxon>Dothidotthiaceae</taxon>
        <taxon>Dothidotthia</taxon>
    </lineage>
</organism>
<evidence type="ECO:0000259" key="5">
    <source>
        <dbReference type="PROSITE" id="PS51460"/>
    </source>
</evidence>
<dbReference type="OrthoDB" id="5409589at2759"/>
<evidence type="ECO:0000313" key="7">
    <source>
        <dbReference type="Proteomes" id="UP000799771"/>
    </source>
</evidence>
<evidence type="ECO:0000256" key="4">
    <source>
        <dbReference type="SAM" id="MobiDB-lite"/>
    </source>
</evidence>
<feature type="region of interest" description="Disordered" evidence="4">
    <location>
        <begin position="1"/>
        <end position="44"/>
    </location>
</feature>
<comment type="subcellular location">
    <subcellularLocation>
        <location evidence="1">Cytoplasm</location>
        <location evidence="1">Cytoskeleton</location>
    </subcellularLocation>
</comment>
<dbReference type="GeneID" id="54408304"/>
<feature type="compositionally biased region" description="Low complexity" evidence="4">
    <location>
        <begin position="822"/>
        <end position="846"/>
    </location>
</feature>
<protein>
    <recommendedName>
        <fullName evidence="5">GAR domain-containing protein</fullName>
    </recommendedName>
</protein>
<feature type="compositionally biased region" description="Basic and acidic residues" evidence="4">
    <location>
        <begin position="901"/>
        <end position="915"/>
    </location>
</feature>
<evidence type="ECO:0000256" key="1">
    <source>
        <dbReference type="ARBA" id="ARBA00004245"/>
    </source>
</evidence>
<dbReference type="InterPro" id="IPR036534">
    <property type="entry name" value="GAR_dom_sf"/>
</dbReference>
<feature type="compositionally biased region" description="Low complexity" evidence="4">
    <location>
        <begin position="535"/>
        <end position="560"/>
    </location>
</feature>
<reference evidence="6" key="1">
    <citation type="journal article" date="2020" name="Stud. Mycol.">
        <title>101 Dothideomycetes genomes: a test case for predicting lifestyles and emergence of pathogens.</title>
        <authorList>
            <person name="Haridas S."/>
            <person name="Albert R."/>
            <person name="Binder M."/>
            <person name="Bloem J."/>
            <person name="Labutti K."/>
            <person name="Salamov A."/>
            <person name="Andreopoulos B."/>
            <person name="Baker S."/>
            <person name="Barry K."/>
            <person name="Bills G."/>
            <person name="Bluhm B."/>
            <person name="Cannon C."/>
            <person name="Castanera R."/>
            <person name="Culley D."/>
            <person name="Daum C."/>
            <person name="Ezra D."/>
            <person name="Gonzalez J."/>
            <person name="Henrissat B."/>
            <person name="Kuo A."/>
            <person name="Liang C."/>
            <person name="Lipzen A."/>
            <person name="Lutzoni F."/>
            <person name="Magnuson J."/>
            <person name="Mondo S."/>
            <person name="Nolan M."/>
            <person name="Ohm R."/>
            <person name="Pangilinan J."/>
            <person name="Park H.-J."/>
            <person name="Ramirez L."/>
            <person name="Alfaro M."/>
            <person name="Sun H."/>
            <person name="Tritt A."/>
            <person name="Yoshinaga Y."/>
            <person name="Zwiers L.-H."/>
            <person name="Turgeon B."/>
            <person name="Goodwin S."/>
            <person name="Spatafora J."/>
            <person name="Crous P."/>
            <person name="Grigoriev I."/>
        </authorList>
    </citation>
    <scope>NUCLEOTIDE SEQUENCE</scope>
    <source>
        <strain evidence="6">CBS 119687</strain>
    </source>
</reference>
<keyword evidence="7" id="KW-1185">Reference proteome</keyword>
<feature type="region of interest" description="Disordered" evidence="4">
    <location>
        <begin position="673"/>
        <end position="695"/>
    </location>
</feature>
<accession>A0A6A6AIL3</accession>
<dbReference type="Pfam" id="PF02187">
    <property type="entry name" value="GAS2"/>
    <property type="match status" value="1"/>
</dbReference>
<dbReference type="PROSITE" id="PS51460">
    <property type="entry name" value="GAR"/>
    <property type="match status" value="1"/>
</dbReference>
<feature type="compositionally biased region" description="Polar residues" evidence="4">
    <location>
        <begin position="792"/>
        <end position="807"/>
    </location>
</feature>
<keyword evidence="2" id="KW-0963">Cytoplasm</keyword>
<feature type="region of interest" description="Disordered" evidence="4">
    <location>
        <begin position="881"/>
        <end position="929"/>
    </location>
</feature>
<dbReference type="EMBL" id="ML977503">
    <property type="protein sequence ID" value="KAF2131073.1"/>
    <property type="molecule type" value="Genomic_DNA"/>
</dbReference>
<evidence type="ECO:0000256" key="3">
    <source>
        <dbReference type="ARBA" id="ARBA00023212"/>
    </source>
</evidence>
<dbReference type="Gene3D" id="3.30.920.20">
    <property type="entry name" value="Gas2-like domain"/>
    <property type="match status" value="1"/>
</dbReference>
<name>A0A6A6AIL3_9PLEO</name>
<gene>
    <name evidence="6" type="ORF">P153DRAFT_365680</name>
</gene>
<evidence type="ECO:0000256" key="2">
    <source>
        <dbReference type="ARBA" id="ARBA00022490"/>
    </source>
</evidence>
<dbReference type="RefSeq" id="XP_033525460.1">
    <property type="nucleotide sequence ID" value="XM_033667872.1"/>
</dbReference>
<dbReference type="AlphaFoldDB" id="A0A6A6AIL3"/>
<feature type="region of interest" description="Disordered" evidence="4">
    <location>
        <begin position="766"/>
        <end position="850"/>
    </location>
</feature>
<dbReference type="SUPFAM" id="SSF143575">
    <property type="entry name" value="GAS2 domain-like"/>
    <property type="match status" value="1"/>
</dbReference>
<sequence>MFSSPIRLAPPLTPRRVPSPSMSPGGRRGRTLNSSDESHLRDLSPNTTLRAFTQVPMPFDTTRDEYKFFACVENLTAAERDLGTRVAKAAQRLKSWCAEIEQWGWSGSFEQPSDEFRKQRRTSLEARIREHVSDADVTATTVQPLEYLGSLLLGDVQSHEARLDDIQEEMLKLDVDELKEHVLDMFPSGRPSSAGFGAGRDYKPMDDFSFLITQTLLSALPNHARLKERLLTWTSRVSILREAPRFKDDLSTAQKAMQLGWDAIEPPRDDSDDTFDRWKDAIDTINRVLRGKVSDLGRRLDRMLDTLEGREDCLPDDWVDVFEGVEGDYGRWAHDSASRIIDFDVRRKGGPRKTRAQLESMSRNLEPNTVNPKQTTLALHDTNDLDARTTNPLPRTQTDANLPTISVHTPDVTIDRNFVNTAVDRSDASNSNFDVAQHETYSEGGLSSYDEDDEFDEGDTIVHKEVDERSEESTSILPASDDSSTTQHVVEEELQDFDTVQPRSGILLDSPVIMSTIEHDTPAAKQPHTPRSRRGSVGSLSSEPSLDSSSPSVVEESPSVRNATNRHVRAPRPELNAVMSKRRPLKTTADHDIVSAPWPPSQFSQKLSNSNEDLERKISDILTTIPAHIRLTSGPGADAPEVKSARRITHKTSKGYLRAGRSASGVKFPELTLSPAKHDTDSASANSGRKSAAARGDNDIKLYHLTQPGKEQPAKLFIRRVGENGERVMVRVGGGWADLGEYLRQYAEHHGRRTVSESRFEIHGMEVKNPGSSPVRTESAMSKRERPFNGGRAQTVSPHTTPVQSSGIGFAREDPPPPMPRMPSFSSFSTTPGVPEELPGSSPSPSQRYWQGKEVGLAGPKAKKMDLSGDKLEWIEGMMKLAKQPRSASTSSLVAASHTPLQREDRADSRNESRPGSRAGPKRAEFVDLGKVGGTKRIFLKEGPPSFS</sequence>
<dbReference type="InterPro" id="IPR003108">
    <property type="entry name" value="GAR_dom"/>
</dbReference>
<feature type="domain" description="GAR" evidence="5">
    <location>
        <begin position="672"/>
        <end position="750"/>
    </location>
</feature>
<dbReference type="Proteomes" id="UP000799771">
    <property type="component" value="Unassembled WGS sequence"/>
</dbReference>
<feature type="compositionally biased region" description="Polar residues" evidence="4">
    <location>
        <begin position="770"/>
        <end position="780"/>
    </location>
</feature>
<feature type="compositionally biased region" description="Polar residues" evidence="4">
    <location>
        <begin position="473"/>
        <end position="488"/>
    </location>
</feature>
<feature type="region of interest" description="Disordered" evidence="4">
    <location>
        <begin position="427"/>
        <end position="488"/>
    </location>
</feature>
<dbReference type="GO" id="GO:0005856">
    <property type="term" value="C:cytoskeleton"/>
    <property type="evidence" value="ECO:0007669"/>
    <property type="project" value="UniProtKB-SubCell"/>
</dbReference>
<feature type="region of interest" description="Disordered" evidence="4">
    <location>
        <begin position="520"/>
        <end position="574"/>
    </location>
</feature>
<keyword evidence="3" id="KW-0206">Cytoskeleton</keyword>
<evidence type="ECO:0000313" key="6">
    <source>
        <dbReference type="EMBL" id="KAF2131073.1"/>
    </source>
</evidence>
<feature type="compositionally biased region" description="Acidic residues" evidence="4">
    <location>
        <begin position="449"/>
        <end position="459"/>
    </location>
</feature>
<proteinExistence type="predicted"/>